<feature type="region of interest" description="Disordered" evidence="1">
    <location>
        <begin position="83"/>
        <end position="115"/>
    </location>
</feature>
<name>A0A5C3EK66_9BASI</name>
<keyword evidence="2" id="KW-0732">Signal</keyword>
<evidence type="ECO:0000313" key="4">
    <source>
        <dbReference type="Proteomes" id="UP000324022"/>
    </source>
</evidence>
<dbReference type="OrthoDB" id="10648024at2759"/>
<feature type="signal peptide" evidence="2">
    <location>
        <begin position="1"/>
        <end position="27"/>
    </location>
</feature>
<proteinExistence type="predicted"/>
<evidence type="ECO:0008006" key="5">
    <source>
        <dbReference type="Google" id="ProtNLM"/>
    </source>
</evidence>
<keyword evidence="4" id="KW-1185">Reference proteome</keyword>
<organism evidence="3 4">
    <name type="scientific">Ustilago trichophora</name>
    <dbReference type="NCBI Taxonomy" id="86804"/>
    <lineage>
        <taxon>Eukaryota</taxon>
        <taxon>Fungi</taxon>
        <taxon>Dikarya</taxon>
        <taxon>Basidiomycota</taxon>
        <taxon>Ustilaginomycotina</taxon>
        <taxon>Ustilaginomycetes</taxon>
        <taxon>Ustilaginales</taxon>
        <taxon>Ustilaginaceae</taxon>
        <taxon>Ustilago</taxon>
    </lineage>
</organism>
<dbReference type="Proteomes" id="UP000324022">
    <property type="component" value="Unassembled WGS sequence"/>
</dbReference>
<evidence type="ECO:0000313" key="3">
    <source>
        <dbReference type="EMBL" id="SPO29931.1"/>
    </source>
</evidence>
<reference evidence="3 4" key="1">
    <citation type="submission" date="2018-03" db="EMBL/GenBank/DDBJ databases">
        <authorList>
            <person name="Guldener U."/>
        </authorList>
    </citation>
    <scope>NUCLEOTIDE SEQUENCE [LARGE SCALE GENOMIC DNA]</scope>
    <source>
        <strain evidence="3 4">NBRC100155</strain>
    </source>
</reference>
<accession>A0A5C3EK66</accession>
<sequence>MLFPVATFKSRTHVLVTFLTLLISVDAGWPEDHDLYFRQLASANDHGQLTPAIASAHLTDSRQEHLFHPPSLHQDVFWNNFAGTSNTRDEASPSQVPAEIPVQKQPSPLQPSPDLEEPFVKVPELSEMAIDELELYHLRRTLQNRLMRAGIPPLSLTTEDVLEDVRHIHLELLREQLQRQIDIKHFVFLGPSLEPNVRFYAIPILRDRVKETLIERAATGRVGWAFVAVNLGKNPQMKWIRYGLLDVTGRKMFVKNLAAISNAHKLDDVLKRIK</sequence>
<dbReference type="EMBL" id="OOIN01000030">
    <property type="protein sequence ID" value="SPO29931.1"/>
    <property type="molecule type" value="Genomic_DNA"/>
</dbReference>
<gene>
    <name evidence="3" type="ORF">UTRI_06224_B</name>
</gene>
<evidence type="ECO:0000256" key="2">
    <source>
        <dbReference type="SAM" id="SignalP"/>
    </source>
</evidence>
<dbReference type="AlphaFoldDB" id="A0A5C3EK66"/>
<protein>
    <recommendedName>
        <fullName evidence="5">Effector family protein Eff1</fullName>
    </recommendedName>
</protein>
<evidence type="ECO:0000256" key="1">
    <source>
        <dbReference type="SAM" id="MobiDB-lite"/>
    </source>
</evidence>
<feature type="chain" id="PRO_5023083939" description="Effector family protein Eff1" evidence="2">
    <location>
        <begin position="28"/>
        <end position="274"/>
    </location>
</feature>